<dbReference type="Gene3D" id="2.40.170.20">
    <property type="entry name" value="TonB-dependent receptor, beta-barrel domain"/>
    <property type="match status" value="1"/>
</dbReference>
<comment type="subcellular location">
    <subcellularLocation>
        <location evidence="1 14">Cell outer membrane</location>
        <topology evidence="1 14">Multi-pass membrane protein</topology>
    </subcellularLocation>
</comment>
<keyword evidence="21" id="KW-1185">Reference proteome</keyword>
<sequence>MPRLSIYRQEYPMARSVCRQSARAPFKPVLLALAIAALCPAQPAHAQTGGTQQQARFDFRIPAGTLAGTLTRIGQQSGQQILFDPDAVGGRQAPELSGNLSVREALERVLAGSGLLITPAGNGFVVRKPAGGASQTMREVSVTARVERAATTEGSGSYTTAETSTATKLPLSLRETPQSATVITRQRMDDQAMTSIMDVVQAAPGLYLAGSDGPGRPAIRARGFYADVMYEGFSSEFSSYIPSSQANMALYDRVEIVRGAAGLAQGRGNPSAAINLIHKRPTREFQGSVTLSAGSWDDYGAMVDLGGPLNEAGSLRGRVVAARQDAKTFRDVERHDHDLFYGVIEADLGPDTLLTLGAHRQKDFTNNWWGGLPISVTGQHLGLSRSTFPGNDWEHSDSAVDTIFSVLEHRLAGDWQLRLSTLHSDRDLDLLGTYLYRETDTTFRHSVWGGAYNYKSANYEASASGTYKLLGRRHELAFGAISQSLTTKTYNRSWQPSPFNTGVDITTWDPRSTTRPTATRTGTSENVNRQDSFYATTRLHLSDPLKLLLGLRADWYEYDNRTGTGSYKVNRNLTHYAGLTYDLDQRHTAYASYTDIFTPQSAKDVSGKVIEPIVGKNYEVGLKGEYFDGALNASVALFQIDQTNRARVLDDQSTCPTFPASSCYEASGLVRSKGIDLEIQGALTPNWQVGAGLTWSHAKYVRDADATLIGKTFYTAAPRQQFKLSTLYRLQGAWQGWRVGGSLYQQSRFYSEGTTNGVNWRNQQGSYTVTDLLIGWQPMKDLDLQLNVTNLFDRTYYRAVAYSTLWGPQDIYGEPRKFKLTAKYSF</sequence>
<evidence type="ECO:0000256" key="14">
    <source>
        <dbReference type="PROSITE-ProRule" id="PRU01360"/>
    </source>
</evidence>
<keyword evidence="8" id="KW-0408">Iron</keyword>
<evidence type="ECO:0000256" key="6">
    <source>
        <dbReference type="ARBA" id="ARBA00022692"/>
    </source>
</evidence>
<dbReference type="GO" id="GO:0015891">
    <property type="term" value="P:siderophore transport"/>
    <property type="evidence" value="ECO:0007669"/>
    <property type="project" value="InterPro"/>
</dbReference>
<feature type="signal peptide" evidence="18">
    <location>
        <begin position="1"/>
        <end position="46"/>
    </location>
</feature>
<evidence type="ECO:0000256" key="7">
    <source>
        <dbReference type="ARBA" id="ARBA00022729"/>
    </source>
</evidence>
<evidence type="ECO:0000313" key="21">
    <source>
        <dbReference type="Proteomes" id="UP000308430"/>
    </source>
</evidence>
<keyword evidence="5" id="KW-0410">Iron transport</keyword>
<evidence type="ECO:0000256" key="16">
    <source>
        <dbReference type="RuleBase" id="RU003357"/>
    </source>
</evidence>
<reference evidence="20 21" key="1">
    <citation type="submission" date="2019-04" db="EMBL/GenBank/DDBJ databases">
        <title>Azoarcus nasutitermitis sp. nov. isolated from termite nest.</title>
        <authorList>
            <person name="Lin S.-Y."/>
            <person name="Hameed A."/>
            <person name="Hsu Y.-H."/>
            <person name="Young C.-C."/>
        </authorList>
    </citation>
    <scope>NUCLEOTIDE SEQUENCE [LARGE SCALE GENOMIC DNA]</scope>
    <source>
        <strain evidence="20 21">CC-YHH838</strain>
    </source>
</reference>
<dbReference type="GO" id="GO:0015344">
    <property type="term" value="F:siderophore uptake transmembrane transporter activity"/>
    <property type="evidence" value="ECO:0007669"/>
    <property type="project" value="TreeGrafter"/>
</dbReference>
<dbReference type="Gene3D" id="2.170.130.10">
    <property type="entry name" value="TonB-dependent receptor, plug domain"/>
    <property type="match status" value="1"/>
</dbReference>
<dbReference type="SUPFAM" id="SSF56935">
    <property type="entry name" value="Porins"/>
    <property type="match status" value="1"/>
</dbReference>
<dbReference type="PROSITE" id="PS01156">
    <property type="entry name" value="TONB_DEPENDENT_REC_2"/>
    <property type="match status" value="1"/>
</dbReference>
<feature type="region of interest" description="Disordered" evidence="17">
    <location>
        <begin position="505"/>
        <end position="524"/>
    </location>
</feature>
<evidence type="ECO:0000256" key="13">
    <source>
        <dbReference type="ARBA" id="ARBA00023237"/>
    </source>
</evidence>
<feature type="chain" id="PRO_5020333282" evidence="18">
    <location>
        <begin position="47"/>
        <end position="826"/>
    </location>
</feature>
<dbReference type="Gene3D" id="3.55.50.30">
    <property type="match status" value="1"/>
</dbReference>
<dbReference type="Pfam" id="PF00593">
    <property type="entry name" value="TonB_dep_Rec_b-barrel"/>
    <property type="match status" value="1"/>
</dbReference>
<accession>A0A4S4B0L4</accession>
<evidence type="ECO:0000256" key="1">
    <source>
        <dbReference type="ARBA" id="ARBA00004571"/>
    </source>
</evidence>
<dbReference type="NCBIfam" id="TIGR01783">
    <property type="entry name" value="TonB-siderophor"/>
    <property type="match status" value="1"/>
</dbReference>
<evidence type="ECO:0000256" key="11">
    <source>
        <dbReference type="ARBA" id="ARBA00023136"/>
    </source>
</evidence>
<dbReference type="Proteomes" id="UP000308430">
    <property type="component" value="Unassembled WGS sequence"/>
</dbReference>
<dbReference type="InterPro" id="IPR012910">
    <property type="entry name" value="Plug_dom"/>
</dbReference>
<keyword evidence="10 16" id="KW-0798">TonB box</keyword>
<dbReference type="Pfam" id="PF07715">
    <property type="entry name" value="Plug"/>
    <property type="match status" value="1"/>
</dbReference>
<evidence type="ECO:0000256" key="18">
    <source>
        <dbReference type="SAM" id="SignalP"/>
    </source>
</evidence>
<dbReference type="InterPro" id="IPR036942">
    <property type="entry name" value="Beta-barrel_TonB_sf"/>
</dbReference>
<dbReference type="InterPro" id="IPR010105">
    <property type="entry name" value="TonB_sidphr_rcpt"/>
</dbReference>
<keyword evidence="3 14" id="KW-0813">Transport</keyword>
<keyword evidence="12 20" id="KW-0675">Receptor</keyword>
<dbReference type="PANTHER" id="PTHR32552">
    <property type="entry name" value="FERRICHROME IRON RECEPTOR-RELATED"/>
    <property type="match status" value="1"/>
</dbReference>
<dbReference type="InterPro" id="IPR039426">
    <property type="entry name" value="TonB-dep_rcpt-like"/>
</dbReference>
<proteinExistence type="inferred from homology"/>
<comment type="caution">
    <text evidence="20">The sequence shown here is derived from an EMBL/GenBank/DDBJ whole genome shotgun (WGS) entry which is preliminary data.</text>
</comment>
<dbReference type="GO" id="GO:0038023">
    <property type="term" value="F:signaling receptor activity"/>
    <property type="evidence" value="ECO:0007669"/>
    <property type="project" value="InterPro"/>
</dbReference>
<dbReference type="GO" id="GO:0009279">
    <property type="term" value="C:cell outer membrane"/>
    <property type="evidence" value="ECO:0007669"/>
    <property type="project" value="UniProtKB-SubCell"/>
</dbReference>
<evidence type="ECO:0000256" key="4">
    <source>
        <dbReference type="ARBA" id="ARBA00022452"/>
    </source>
</evidence>
<dbReference type="PANTHER" id="PTHR32552:SF74">
    <property type="entry name" value="HYDROXAMATE SIDEROPHORE RECEPTOR FHUE"/>
    <property type="match status" value="1"/>
</dbReference>
<evidence type="ECO:0000256" key="9">
    <source>
        <dbReference type="ARBA" id="ARBA00023065"/>
    </source>
</evidence>
<comment type="similarity">
    <text evidence="2 14 16">Belongs to the TonB-dependent receptor family.</text>
</comment>
<evidence type="ECO:0000256" key="15">
    <source>
        <dbReference type="PROSITE-ProRule" id="PRU10144"/>
    </source>
</evidence>
<keyword evidence="13 14" id="KW-0998">Cell outer membrane</keyword>
<evidence type="ECO:0000313" key="20">
    <source>
        <dbReference type="EMBL" id="THF66066.1"/>
    </source>
</evidence>
<keyword evidence="6 14" id="KW-0812">Transmembrane</keyword>
<evidence type="ECO:0000256" key="17">
    <source>
        <dbReference type="SAM" id="MobiDB-lite"/>
    </source>
</evidence>
<dbReference type="InterPro" id="IPR011662">
    <property type="entry name" value="Secretin/TonB_short_N"/>
</dbReference>
<feature type="region of interest" description="Disordered" evidence="17">
    <location>
        <begin position="148"/>
        <end position="170"/>
    </location>
</feature>
<dbReference type="InterPro" id="IPR000531">
    <property type="entry name" value="Beta-barrel_TonB"/>
</dbReference>
<evidence type="ECO:0000256" key="2">
    <source>
        <dbReference type="ARBA" id="ARBA00009810"/>
    </source>
</evidence>
<keyword evidence="4 14" id="KW-1134">Transmembrane beta strand</keyword>
<evidence type="ECO:0000256" key="12">
    <source>
        <dbReference type="ARBA" id="ARBA00023170"/>
    </source>
</evidence>
<evidence type="ECO:0000256" key="8">
    <source>
        <dbReference type="ARBA" id="ARBA00023004"/>
    </source>
</evidence>
<evidence type="ECO:0000256" key="3">
    <source>
        <dbReference type="ARBA" id="ARBA00022448"/>
    </source>
</evidence>
<feature type="domain" description="Secretin/TonB short N-terminal" evidence="19">
    <location>
        <begin position="79"/>
        <end position="129"/>
    </location>
</feature>
<keyword evidence="11 14" id="KW-0472">Membrane</keyword>
<protein>
    <submittedName>
        <fullName evidence="20">TonB-dependent siderophore receptor</fullName>
    </submittedName>
</protein>
<feature type="compositionally biased region" description="Polar residues" evidence="17">
    <location>
        <begin position="152"/>
        <end position="167"/>
    </location>
</feature>
<dbReference type="InterPro" id="IPR037066">
    <property type="entry name" value="Plug_dom_sf"/>
</dbReference>
<evidence type="ECO:0000256" key="10">
    <source>
        <dbReference type="ARBA" id="ARBA00023077"/>
    </source>
</evidence>
<dbReference type="OrthoDB" id="174652at2"/>
<feature type="compositionally biased region" description="Low complexity" evidence="17">
    <location>
        <begin position="510"/>
        <end position="524"/>
    </location>
</feature>
<dbReference type="EMBL" id="SSOC01000002">
    <property type="protein sequence ID" value="THF66066.1"/>
    <property type="molecule type" value="Genomic_DNA"/>
</dbReference>
<feature type="short sequence motif" description="TonB C-terminal box" evidence="15">
    <location>
        <begin position="809"/>
        <end position="826"/>
    </location>
</feature>
<organism evidence="20 21">
    <name type="scientific">Pseudothauera nasutitermitis</name>
    <dbReference type="NCBI Taxonomy" id="2565930"/>
    <lineage>
        <taxon>Bacteria</taxon>
        <taxon>Pseudomonadati</taxon>
        <taxon>Pseudomonadota</taxon>
        <taxon>Betaproteobacteria</taxon>
        <taxon>Rhodocyclales</taxon>
        <taxon>Zoogloeaceae</taxon>
        <taxon>Pseudothauera</taxon>
    </lineage>
</organism>
<dbReference type="Pfam" id="PF07660">
    <property type="entry name" value="STN"/>
    <property type="match status" value="1"/>
</dbReference>
<keyword evidence="7 18" id="KW-0732">Signal</keyword>
<evidence type="ECO:0000256" key="5">
    <source>
        <dbReference type="ARBA" id="ARBA00022496"/>
    </source>
</evidence>
<gene>
    <name evidence="20" type="ORF">E6C76_04190</name>
</gene>
<evidence type="ECO:0000259" key="19">
    <source>
        <dbReference type="SMART" id="SM00965"/>
    </source>
</evidence>
<dbReference type="AlphaFoldDB" id="A0A4S4B0L4"/>
<dbReference type="CDD" id="cd01347">
    <property type="entry name" value="ligand_gated_channel"/>
    <property type="match status" value="1"/>
</dbReference>
<dbReference type="InterPro" id="IPR010917">
    <property type="entry name" value="TonB_rcpt_CS"/>
</dbReference>
<keyword evidence="9" id="KW-0406">Ion transport</keyword>
<dbReference type="FunFam" id="2.170.130.10:FF:000010">
    <property type="entry name" value="Ferripyoverdine receptor"/>
    <property type="match status" value="1"/>
</dbReference>
<dbReference type="SMART" id="SM00965">
    <property type="entry name" value="STN"/>
    <property type="match status" value="1"/>
</dbReference>
<dbReference type="PROSITE" id="PS52016">
    <property type="entry name" value="TONB_DEPENDENT_REC_3"/>
    <property type="match status" value="1"/>
</dbReference>
<name>A0A4S4B0L4_9RHOO</name>